<evidence type="ECO:0000313" key="1">
    <source>
        <dbReference type="EMBL" id="WCO66115.1"/>
    </source>
</evidence>
<sequence length="318" mass="33161">MASTEVHEEATTAELDALFDVLCVWGRWGDDDERGALNHQTAAHRAHAAGLVVDGTTVSLARDLPVAPSVEAPVAAQHHMLTSGDALDAQGLPGYEACGDYIGTEVHGLGTTHVDALSHMFVRGLMYGGRPASEVRSDGARRNTVMSLADGVVGRGVLLDVPAAHGVAFLEPDVAIGVADLEAAEEAEGLRVGPGDLLVVSTGRDARRAAQGGRLDPFTEGLAGLAPECLPWLAERQVALLGGDGISDRMPFRPTPQWPFPVHQIGIVAMGLHLVDNMALDRLAQACAGAGRHEFLLTISALRIPGGTGCPVNPVALL</sequence>
<dbReference type="RefSeq" id="WP_272735640.1">
    <property type="nucleotide sequence ID" value="NZ_CP116942.1"/>
</dbReference>
<evidence type="ECO:0000313" key="2">
    <source>
        <dbReference type="Proteomes" id="UP001216390"/>
    </source>
</evidence>
<dbReference type="AlphaFoldDB" id="A0AAF0BUV0"/>
<dbReference type="GO" id="GO:0004061">
    <property type="term" value="F:arylformamidase activity"/>
    <property type="evidence" value="ECO:0007669"/>
    <property type="project" value="InterPro"/>
</dbReference>
<gene>
    <name evidence="1" type="ORF">PO878_16565</name>
</gene>
<dbReference type="InterPro" id="IPR007325">
    <property type="entry name" value="KFase/CYL"/>
</dbReference>
<keyword evidence="2" id="KW-1185">Reference proteome</keyword>
<dbReference type="PANTHER" id="PTHR34861">
    <property type="match status" value="1"/>
</dbReference>
<protein>
    <submittedName>
        <fullName evidence="1">Cyclase family protein</fullName>
    </submittedName>
</protein>
<organism evidence="1 2">
    <name type="scientific">Iamia majanohamensis</name>
    <dbReference type="NCBI Taxonomy" id="467976"/>
    <lineage>
        <taxon>Bacteria</taxon>
        <taxon>Bacillati</taxon>
        <taxon>Actinomycetota</taxon>
        <taxon>Acidimicrobiia</taxon>
        <taxon>Acidimicrobiales</taxon>
        <taxon>Iamiaceae</taxon>
        <taxon>Iamia</taxon>
    </lineage>
</organism>
<dbReference type="EMBL" id="CP116942">
    <property type="protein sequence ID" value="WCO66115.1"/>
    <property type="molecule type" value="Genomic_DNA"/>
</dbReference>
<reference evidence="1" key="1">
    <citation type="submission" date="2023-01" db="EMBL/GenBank/DDBJ databases">
        <title>The diversity of Class Acidimicrobiia in South China Sea sediment environments and the proposal of Iamia marina sp. nov., a novel species of the genus Iamia.</title>
        <authorList>
            <person name="He Y."/>
            <person name="Tian X."/>
        </authorList>
    </citation>
    <scope>NUCLEOTIDE SEQUENCE</scope>
    <source>
        <strain evidence="1">DSM 19957</strain>
    </source>
</reference>
<accession>A0AAF0BUV0</accession>
<name>A0AAF0BUV0_9ACTN</name>
<dbReference type="Proteomes" id="UP001216390">
    <property type="component" value="Chromosome"/>
</dbReference>
<dbReference type="Pfam" id="PF04199">
    <property type="entry name" value="Cyclase"/>
    <property type="match status" value="1"/>
</dbReference>
<dbReference type="PANTHER" id="PTHR34861:SF10">
    <property type="entry name" value="CYCLASE"/>
    <property type="match status" value="1"/>
</dbReference>
<dbReference type="KEGG" id="ima:PO878_16565"/>
<dbReference type="InterPro" id="IPR037175">
    <property type="entry name" value="KFase_sf"/>
</dbReference>
<proteinExistence type="predicted"/>
<dbReference type="SUPFAM" id="SSF102198">
    <property type="entry name" value="Putative cyclase"/>
    <property type="match status" value="1"/>
</dbReference>
<dbReference type="GO" id="GO:0019441">
    <property type="term" value="P:L-tryptophan catabolic process to kynurenine"/>
    <property type="evidence" value="ECO:0007669"/>
    <property type="project" value="InterPro"/>
</dbReference>
<dbReference type="Gene3D" id="3.50.30.50">
    <property type="entry name" value="Putative cyclase"/>
    <property type="match status" value="1"/>
</dbReference>